<evidence type="ECO:0000256" key="1">
    <source>
        <dbReference type="ARBA" id="ARBA00004123"/>
    </source>
</evidence>
<keyword evidence="4" id="KW-0804">Transcription</keyword>
<name>A0A0A9D4A5_ARUDO</name>
<dbReference type="EMBL" id="GBRH01215299">
    <property type="protein sequence ID" value="JAD82596.1"/>
    <property type="molecule type" value="Transcribed_RNA"/>
</dbReference>
<evidence type="ECO:0000256" key="4">
    <source>
        <dbReference type="ARBA" id="ARBA00023163"/>
    </source>
</evidence>
<dbReference type="InterPro" id="IPR015300">
    <property type="entry name" value="DNA-bd_pseudobarrel_sf"/>
</dbReference>
<keyword evidence="5" id="KW-0539">Nucleus</keyword>
<protein>
    <recommendedName>
        <fullName evidence="7">TF-B3 domain-containing protein</fullName>
    </recommendedName>
</protein>
<comment type="subcellular location">
    <subcellularLocation>
        <location evidence="1">Nucleus</location>
    </subcellularLocation>
</comment>
<keyword evidence="2" id="KW-0805">Transcription regulation</keyword>
<evidence type="ECO:0000256" key="5">
    <source>
        <dbReference type="ARBA" id="ARBA00023242"/>
    </source>
</evidence>
<evidence type="ECO:0000256" key="3">
    <source>
        <dbReference type="ARBA" id="ARBA00023125"/>
    </source>
</evidence>
<evidence type="ECO:0000256" key="2">
    <source>
        <dbReference type="ARBA" id="ARBA00023015"/>
    </source>
</evidence>
<dbReference type="GO" id="GO:0005634">
    <property type="term" value="C:nucleus"/>
    <property type="evidence" value="ECO:0007669"/>
    <property type="project" value="UniProtKB-SubCell"/>
</dbReference>
<reference evidence="6" key="2">
    <citation type="journal article" date="2015" name="Data Brief">
        <title>Shoot transcriptome of the giant reed, Arundo donax.</title>
        <authorList>
            <person name="Barrero R.A."/>
            <person name="Guerrero F.D."/>
            <person name="Moolhuijzen P."/>
            <person name="Goolsby J.A."/>
            <person name="Tidwell J."/>
            <person name="Bellgard S.E."/>
            <person name="Bellgard M.I."/>
        </authorList>
    </citation>
    <scope>NUCLEOTIDE SEQUENCE</scope>
    <source>
        <tissue evidence="6">Shoot tissue taken approximately 20 cm above the soil surface</tissue>
    </source>
</reference>
<evidence type="ECO:0008006" key="7">
    <source>
        <dbReference type="Google" id="ProtNLM"/>
    </source>
</evidence>
<proteinExistence type="predicted"/>
<keyword evidence="3" id="KW-0238">DNA-binding</keyword>
<reference evidence="6" key="1">
    <citation type="submission" date="2014-09" db="EMBL/GenBank/DDBJ databases">
        <authorList>
            <person name="Magalhaes I.L.F."/>
            <person name="Oliveira U."/>
            <person name="Santos F.R."/>
            <person name="Vidigal T.H.D.A."/>
            <person name="Brescovit A.D."/>
            <person name="Santos A.J."/>
        </authorList>
    </citation>
    <scope>NUCLEOTIDE SEQUENCE</scope>
    <source>
        <tissue evidence="6">Shoot tissue taken approximately 20 cm above the soil surface</tissue>
    </source>
</reference>
<dbReference type="AlphaFoldDB" id="A0A0A9D4A5"/>
<dbReference type="GO" id="GO:0003677">
    <property type="term" value="F:DNA binding"/>
    <property type="evidence" value="ECO:0007669"/>
    <property type="project" value="UniProtKB-KW"/>
</dbReference>
<dbReference type="SUPFAM" id="SSF101936">
    <property type="entry name" value="DNA-binding pseudobarrel domain"/>
    <property type="match status" value="1"/>
</dbReference>
<organism evidence="6">
    <name type="scientific">Arundo donax</name>
    <name type="common">Giant reed</name>
    <name type="synonym">Donax arundinaceus</name>
    <dbReference type="NCBI Taxonomy" id="35708"/>
    <lineage>
        <taxon>Eukaryota</taxon>
        <taxon>Viridiplantae</taxon>
        <taxon>Streptophyta</taxon>
        <taxon>Embryophyta</taxon>
        <taxon>Tracheophyta</taxon>
        <taxon>Spermatophyta</taxon>
        <taxon>Magnoliopsida</taxon>
        <taxon>Liliopsida</taxon>
        <taxon>Poales</taxon>
        <taxon>Poaceae</taxon>
        <taxon>PACMAD clade</taxon>
        <taxon>Arundinoideae</taxon>
        <taxon>Arundineae</taxon>
        <taxon>Arundo</taxon>
    </lineage>
</organism>
<accession>A0A0A9D4A5</accession>
<sequence>MFIINFVEYFRNRAIVPCKNRVYFNSLVGEKFEMVTWKGIPYTISVSKNRATTELEGDWSMFVHDHQIVPGDSVMMLSKILRFLAVCLQTVTST</sequence>
<evidence type="ECO:0000313" key="6">
    <source>
        <dbReference type="EMBL" id="JAD82596.1"/>
    </source>
</evidence>